<dbReference type="Proteomes" id="UP001474181">
    <property type="component" value="Unassembled WGS sequence"/>
</dbReference>
<dbReference type="InterPro" id="IPR049900">
    <property type="entry name" value="PKS_mFAS_DH"/>
</dbReference>
<dbReference type="InterPro" id="IPR042104">
    <property type="entry name" value="PKS_dehydratase_sf"/>
</dbReference>
<dbReference type="Pfam" id="PF22953">
    <property type="entry name" value="SpnB_Rossmann"/>
    <property type="match status" value="1"/>
</dbReference>
<dbReference type="InterPro" id="IPR036291">
    <property type="entry name" value="NAD(P)-bd_dom_sf"/>
</dbReference>
<feature type="non-terminal residue" evidence="5">
    <location>
        <position position="1"/>
    </location>
</feature>
<proteinExistence type="predicted"/>
<dbReference type="SMART" id="SM00826">
    <property type="entry name" value="PKS_DH"/>
    <property type="match status" value="1"/>
</dbReference>
<dbReference type="RefSeq" id="WP_350793175.1">
    <property type="nucleotide sequence ID" value="NZ_JBEPEK010001134.1"/>
</dbReference>
<dbReference type="InterPro" id="IPR055123">
    <property type="entry name" value="SpnB-like_Rossmann"/>
</dbReference>
<dbReference type="InterPro" id="IPR050091">
    <property type="entry name" value="PKS_NRPS_Biosynth_Enz"/>
</dbReference>
<dbReference type="Pfam" id="PF21089">
    <property type="entry name" value="PKS_DH_N"/>
    <property type="match status" value="1"/>
</dbReference>
<sequence length="504" mass="51697">AARPTDRVSGCRRALLHTRGHSVDWAALLPAEGTRPALPTYPFEHRHFWLEPVAAADPGTLGIGSTGHPLLGAAVALPGSGGVVFAQRLSVRDQPWLADHAVGGTVLLAGTALVELAVRAGDEVGAGVVDELVIESPLVVPESGGVQLRVGVGGADGPDGLRRLTIHSRPDGAAPDAEWTPHATGFLSAARPTAAELGVWPPEGAEPVELDGFYDRQEENGLELGPLFRGLRAVWTRGDEVFAEAVLPGADADGFVLHPALLDAALQAAALHPARDGQKPELPFAWRSVAVHAAGATALRVRLGVTDTGALRLDLADGTGAPVAAVGSLATRPLHAERLASARPAEDTLFRLDRTPLPLPENPAGEVGTVLDLTTVPEAPAPDRARALVSAVLDAVRTRADRPGGGPLVVLTGQAEADPAVRAVHGLVRAAQAEHPGEFVLVEADEASRGLLPAAVASGEPQVSLRAGAALVPRLARVTGTGAEGRALDPAGTVLVAVRHGAAC</sequence>
<comment type="caution">
    <text evidence="5">The sequence shown here is derived from an EMBL/GenBank/DDBJ whole genome shotgun (WGS) entry which is preliminary data.</text>
</comment>
<dbReference type="PANTHER" id="PTHR43775">
    <property type="entry name" value="FATTY ACID SYNTHASE"/>
    <property type="match status" value="1"/>
</dbReference>
<protein>
    <submittedName>
        <fullName evidence="5">Polyketide synthase dehydratase domain-containing protein</fullName>
    </submittedName>
</protein>
<dbReference type="InterPro" id="IPR049552">
    <property type="entry name" value="PKS_DH_N"/>
</dbReference>
<evidence type="ECO:0000256" key="2">
    <source>
        <dbReference type="ARBA" id="ARBA00023268"/>
    </source>
</evidence>
<feature type="active site" description="Proton acceptor; for dehydratase activity" evidence="3">
    <location>
        <position position="100"/>
    </location>
</feature>
<feature type="region of interest" description="N-terminal hotdog fold" evidence="3">
    <location>
        <begin position="68"/>
        <end position="194"/>
    </location>
</feature>
<evidence type="ECO:0000259" key="4">
    <source>
        <dbReference type="PROSITE" id="PS52019"/>
    </source>
</evidence>
<dbReference type="SUPFAM" id="SSF51735">
    <property type="entry name" value="NAD(P)-binding Rossmann-fold domains"/>
    <property type="match status" value="1"/>
</dbReference>
<keyword evidence="1" id="KW-0808">Transferase</keyword>
<dbReference type="Pfam" id="PF14765">
    <property type="entry name" value="PS-DH"/>
    <property type="match status" value="1"/>
</dbReference>
<feature type="region of interest" description="C-terminal hotdog fold" evidence="3">
    <location>
        <begin position="205"/>
        <end position="340"/>
    </location>
</feature>
<evidence type="ECO:0000256" key="3">
    <source>
        <dbReference type="PROSITE-ProRule" id="PRU01363"/>
    </source>
</evidence>
<keyword evidence="2" id="KW-0511">Multifunctional enzyme</keyword>
<dbReference type="EMBL" id="JBEPEK010001134">
    <property type="protein sequence ID" value="MER7188271.1"/>
    <property type="molecule type" value="Genomic_DNA"/>
</dbReference>
<dbReference type="Gene3D" id="3.30.70.3290">
    <property type="match status" value="1"/>
</dbReference>
<keyword evidence="6" id="KW-1185">Reference proteome</keyword>
<feature type="active site" description="Proton donor; for dehydratase activity" evidence="3">
    <location>
        <position position="263"/>
    </location>
</feature>
<dbReference type="Gene3D" id="3.40.50.720">
    <property type="entry name" value="NAD(P)-binding Rossmann-like Domain"/>
    <property type="match status" value="1"/>
</dbReference>
<dbReference type="Gene3D" id="3.10.129.110">
    <property type="entry name" value="Polyketide synthase dehydratase"/>
    <property type="match status" value="1"/>
</dbReference>
<dbReference type="PROSITE" id="PS52019">
    <property type="entry name" value="PKS_MFAS_DH"/>
    <property type="match status" value="1"/>
</dbReference>
<reference evidence="5 6" key="1">
    <citation type="submission" date="2024-06" db="EMBL/GenBank/DDBJ databases">
        <title>The Natural Products Discovery Center: Release of the First 8490 Sequenced Strains for Exploring Actinobacteria Biosynthetic Diversity.</title>
        <authorList>
            <person name="Kalkreuter E."/>
            <person name="Kautsar S.A."/>
            <person name="Yang D."/>
            <person name="Bader C.D."/>
            <person name="Teijaro C.N."/>
            <person name="Fluegel L."/>
            <person name="Davis C.M."/>
            <person name="Simpson J.R."/>
            <person name="Lauterbach L."/>
            <person name="Steele A.D."/>
            <person name="Gui C."/>
            <person name="Meng S."/>
            <person name="Li G."/>
            <person name="Viehrig K."/>
            <person name="Ye F."/>
            <person name="Su P."/>
            <person name="Kiefer A.F."/>
            <person name="Nichols A."/>
            <person name="Cepeda A.J."/>
            <person name="Yan W."/>
            <person name="Fan B."/>
            <person name="Jiang Y."/>
            <person name="Adhikari A."/>
            <person name="Zheng C.-J."/>
            <person name="Schuster L."/>
            <person name="Cowan T.M."/>
            <person name="Smanski M.J."/>
            <person name="Chevrette M.G."/>
            <person name="De Carvalho L.P.S."/>
            <person name="Shen B."/>
        </authorList>
    </citation>
    <scope>NUCLEOTIDE SEQUENCE [LARGE SCALE GENOMIC DNA]</scope>
    <source>
        <strain evidence="5 6">NPDC000234</strain>
    </source>
</reference>
<dbReference type="PANTHER" id="PTHR43775:SF51">
    <property type="entry name" value="INACTIVE PHENOLPHTHIOCEROL SYNTHESIS POLYKETIDE SYNTHASE TYPE I PKS1-RELATED"/>
    <property type="match status" value="1"/>
</dbReference>
<accession>A0ABV1XGV0</accession>
<evidence type="ECO:0000313" key="5">
    <source>
        <dbReference type="EMBL" id="MER7188271.1"/>
    </source>
</evidence>
<feature type="domain" description="PKS/mFAS DH" evidence="4">
    <location>
        <begin position="68"/>
        <end position="340"/>
    </location>
</feature>
<gene>
    <name evidence="5" type="ORF">ABT404_53960</name>
</gene>
<dbReference type="InterPro" id="IPR020807">
    <property type="entry name" value="PKS_DH"/>
</dbReference>
<dbReference type="InterPro" id="IPR049551">
    <property type="entry name" value="PKS_DH_C"/>
</dbReference>
<evidence type="ECO:0000256" key="1">
    <source>
        <dbReference type="ARBA" id="ARBA00022679"/>
    </source>
</evidence>
<organism evidence="5 6">
    <name type="scientific">Streptomyces hyaluromycini</name>
    <dbReference type="NCBI Taxonomy" id="1377993"/>
    <lineage>
        <taxon>Bacteria</taxon>
        <taxon>Bacillati</taxon>
        <taxon>Actinomycetota</taxon>
        <taxon>Actinomycetes</taxon>
        <taxon>Kitasatosporales</taxon>
        <taxon>Streptomycetaceae</taxon>
        <taxon>Streptomyces</taxon>
    </lineage>
</organism>
<evidence type="ECO:0000313" key="6">
    <source>
        <dbReference type="Proteomes" id="UP001474181"/>
    </source>
</evidence>
<name>A0ABV1XGV0_9ACTN</name>